<dbReference type="GO" id="GO:0015074">
    <property type="term" value="P:DNA integration"/>
    <property type="evidence" value="ECO:0007669"/>
    <property type="project" value="InterPro"/>
</dbReference>
<evidence type="ECO:0000259" key="2">
    <source>
        <dbReference type="PROSITE" id="PS51898"/>
    </source>
</evidence>
<dbReference type="GO" id="GO:0006310">
    <property type="term" value="P:DNA recombination"/>
    <property type="evidence" value="ECO:0007669"/>
    <property type="project" value="UniProtKB-KW"/>
</dbReference>
<dbReference type="CDD" id="cd00397">
    <property type="entry name" value="DNA_BRE_C"/>
    <property type="match status" value="1"/>
</dbReference>
<dbReference type="InterPro" id="IPR050090">
    <property type="entry name" value="Tyrosine_recombinase_XerCD"/>
</dbReference>
<sequence length="217" mass="26015">MEDEENDFLVKIPSKRINWNGISNKTNKSNKNVYATREEIEQISQYFDNDFRYYIIFRLLIETGMRKGELINLRIDELDIENRHIHLYMGKTMEKHYFISESFKPSLQTYLNERKTANLGHDFLFVGPHKTPYSERIFNKNLEIAREKLGIEKRITCHTFRRSLNDFRKEEGCSLEDREVLLGHKSSNVNVSGYTKSDIVRYRLLYDKWNPYKELNL</sequence>
<dbReference type="AlphaFoldDB" id="A0A0F9KN02"/>
<protein>
    <recommendedName>
        <fullName evidence="2">Tyr recombinase domain-containing protein</fullName>
    </recommendedName>
</protein>
<dbReference type="EMBL" id="LAZR01008854">
    <property type="protein sequence ID" value="KKM76176.1"/>
    <property type="molecule type" value="Genomic_DNA"/>
</dbReference>
<name>A0A0F9KN02_9ZZZZ</name>
<feature type="domain" description="Tyr recombinase" evidence="2">
    <location>
        <begin position="30"/>
        <end position="207"/>
    </location>
</feature>
<dbReference type="Gene3D" id="1.10.443.10">
    <property type="entry name" value="Intergrase catalytic core"/>
    <property type="match status" value="1"/>
</dbReference>
<gene>
    <name evidence="3" type="ORF">LCGC14_1382850</name>
</gene>
<dbReference type="InterPro" id="IPR011010">
    <property type="entry name" value="DNA_brk_join_enz"/>
</dbReference>
<comment type="caution">
    <text evidence="3">The sequence shown here is derived from an EMBL/GenBank/DDBJ whole genome shotgun (WGS) entry which is preliminary data.</text>
</comment>
<dbReference type="PANTHER" id="PTHR30349">
    <property type="entry name" value="PHAGE INTEGRASE-RELATED"/>
    <property type="match status" value="1"/>
</dbReference>
<accession>A0A0F9KN02</accession>
<evidence type="ECO:0000313" key="3">
    <source>
        <dbReference type="EMBL" id="KKM76176.1"/>
    </source>
</evidence>
<keyword evidence="1" id="KW-0233">DNA recombination</keyword>
<proteinExistence type="predicted"/>
<dbReference type="PANTHER" id="PTHR30349:SF64">
    <property type="entry name" value="PROPHAGE INTEGRASE INTD-RELATED"/>
    <property type="match status" value="1"/>
</dbReference>
<dbReference type="InterPro" id="IPR002104">
    <property type="entry name" value="Integrase_catalytic"/>
</dbReference>
<dbReference type="Pfam" id="PF00589">
    <property type="entry name" value="Phage_integrase"/>
    <property type="match status" value="1"/>
</dbReference>
<dbReference type="InterPro" id="IPR013762">
    <property type="entry name" value="Integrase-like_cat_sf"/>
</dbReference>
<evidence type="ECO:0000256" key="1">
    <source>
        <dbReference type="ARBA" id="ARBA00023172"/>
    </source>
</evidence>
<dbReference type="SUPFAM" id="SSF56349">
    <property type="entry name" value="DNA breaking-rejoining enzymes"/>
    <property type="match status" value="1"/>
</dbReference>
<dbReference type="PROSITE" id="PS51898">
    <property type="entry name" value="TYR_RECOMBINASE"/>
    <property type="match status" value="1"/>
</dbReference>
<organism evidence="3">
    <name type="scientific">marine sediment metagenome</name>
    <dbReference type="NCBI Taxonomy" id="412755"/>
    <lineage>
        <taxon>unclassified sequences</taxon>
        <taxon>metagenomes</taxon>
        <taxon>ecological metagenomes</taxon>
    </lineage>
</organism>
<dbReference type="GO" id="GO:0003677">
    <property type="term" value="F:DNA binding"/>
    <property type="evidence" value="ECO:0007669"/>
    <property type="project" value="InterPro"/>
</dbReference>
<reference evidence="3" key="1">
    <citation type="journal article" date="2015" name="Nature">
        <title>Complex archaea that bridge the gap between prokaryotes and eukaryotes.</title>
        <authorList>
            <person name="Spang A."/>
            <person name="Saw J.H."/>
            <person name="Jorgensen S.L."/>
            <person name="Zaremba-Niedzwiedzka K."/>
            <person name="Martijn J."/>
            <person name="Lind A.E."/>
            <person name="van Eijk R."/>
            <person name="Schleper C."/>
            <person name="Guy L."/>
            <person name="Ettema T.J."/>
        </authorList>
    </citation>
    <scope>NUCLEOTIDE SEQUENCE</scope>
</reference>